<evidence type="ECO:0000256" key="1">
    <source>
        <dbReference type="SAM" id="MobiDB-lite"/>
    </source>
</evidence>
<feature type="compositionally biased region" description="Basic and acidic residues" evidence="1">
    <location>
        <begin position="7"/>
        <end position="58"/>
    </location>
</feature>
<accession>A0A1Y5Q2P7</accession>
<organism evidence="2">
    <name type="scientific">uncultured Stenotrophomonas sp</name>
    <dbReference type="NCBI Taxonomy" id="165438"/>
    <lineage>
        <taxon>Bacteria</taxon>
        <taxon>Pseudomonadati</taxon>
        <taxon>Pseudomonadota</taxon>
        <taxon>Gammaproteobacteria</taxon>
        <taxon>Lysobacterales</taxon>
        <taxon>Lysobacteraceae</taxon>
        <taxon>Stenotrophomonas</taxon>
        <taxon>environmental samples</taxon>
    </lineage>
</organism>
<feature type="region of interest" description="Disordered" evidence="1">
    <location>
        <begin position="1"/>
        <end position="58"/>
    </location>
</feature>
<sequence>MPARAGADARRMKNDRTAVFHGEAARRVAHTDVHHEKRQGERFSRRSRPKSDVRGGAQ</sequence>
<gene>
    <name evidence="2" type="ORF">STPYR_10106</name>
</gene>
<proteinExistence type="predicted"/>
<dbReference type="AlphaFoldDB" id="A0A1Y5Q2P7"/>
<reference evidence="2" key="1">
    <citation type="submission" date="2016-03" db="EMBL/GenBank/DDBJ databases">
        <authorList>
            <person name="Ploux O."/>
        </authorList>
    </citation>
    <scope>NUCLEOTIDE SEQUENCE</scope>
    <source>
        <strain evidence="2">UC10</strain>
    </source>
</reference>
<name>A0A1Y5Q2P7_9GAMM</name>
<evidence type="ECO:0000313" key="2">
    <source>
        <dbReference type="EMBL" id="SBV35176.1"/>
    </source>
</evidence>
<dbReference type="EMBL" id="FLTS01000001">
    <property type="protein sequence ID" value="SBV35176.1"/>
    <property type="molecule type" value="Genomic_DNA"/>
</dbReference>
<protein>
    <submittedName>
        <fullName evidence="2">Uncharacterized protein</fullName>
    </submittedName>
</protein>